<evidence type="ECO:0000259" key="1">
    <source>
        <dbReference type="PROSITE" id="PS50206"/>
    </source>
</evidence>
<dbReference type="KEGG" id="upi:EJG51_009565"/>
<feature type="domain" description="Rhodanese" evidence="1">
    <location>
        <begin position="19"/>
        <end position="108"/>
    </location>
</feature>
<sequence>MSFLCKLAGGLSGASADTLVADAVLIDVRSSGEYASGYIDGAICLPLATLADRIATEVPDKTAAIIVYCRCGDRSSSAKILLNSLGYQSVSNGGSVGGLALKLQKTIRRA</sequence>
<dbReference type="InterPro" id="IPR050229">
    <property type="entry name" value="GlpE_sulfurtransferase"/>
</dbReference>
<dbReference type="SMART" id="SM00450">
    <property type="entry name" value="RHOD"/>
    <property type="match status" value="1"/>
</dbReference>
<dbReference type="CDD" id="cd00158">
    <property type="entry name" value="RHOD"/>
    <property type="match status" value="1"/>
</dbReference>
<dbReference type="Gene3D" id="3.40.250.10">
    <property type="entry name" value="Rhodanese-like domain"/>
    <property type="match status" value="1"/>
</dbReference>
<dbReference type="AlphaFoldDB" id="A0A6M4A4H0"/>
<evidence type="ECO:0000313" key="3">
    <source>
        <dbReference type="Proteomes" id="UP000274350"/>
    </source>
</evidence>
<dbReference type="OrthoDB" id="9814704at2"/>
<dbReference type="InterPro" id="IPR036873">
    <property type="entry name" value="Rhodanese-like_dom_sf"/>
</dbReference>
<dbReference type="EMBL" id="CP051152">
    <property type="protein sequence ID" value="QJQ06065.1"/>
    <property type="molecule type" value="Genomic_DNA"/>
</dbReference>
<gene>
    <name evidence="2" type="ORF">EJG51_009565</name>
</gene>
<dbReference type="PANTHER" id="PTHR43031:SF1">
    <property type="entry name" value="PYRIDINE NUCLEOTIDE-DISULPHIDE OXIDOREDUCTASE"/>
    <property type="match status" value="1"/>
</dbReference>
<keyword evidence="3" id="KW-1185">Reference proteome</keyword>
<evidence type="ECO:0000313" key="2">
    <source>
        <dbReference type="EMBL" id="QJQ06065.1"/>
    </source>
</evidence>
<dbReference type="InterPro" id="IPR001763">
    <property type="entry name" value="Rhodanese-like_dom"/>
</dbReference>
<dbReference type="PANTHER" id="PTHR43031">
    <property type="entry name" value="FAD-DEPENDENT OXIDOREDUCTASE"/>
    <property type="match status" value="1"/>
</dbReference>
<protein>
    <submittedName>
        <fullName evidence="2">Rhodanese-like domain-containing protein</fullName>
    </submittedName>
</protein>
<dbReference type="PROSITE" id="PS50206">
    <property type="entry name" value="RHODANESE_3"/>
    <property type="match status" value="1"/>
</dbReference>
<accession>A0A6M4A4H0</accession>
<organism evidence="2 3">
    <name type="scientific">Undibacterium piscinae</name>
    <dbReference type="NCBI Taxonomy" id="2495591"/>
    <lineage>
        <taxon>Bacteria</taxon>
        <taxon>Pseudomonadati</taxon>
        <taxon>Pseudomonadota</taxon>
        <taxon>Betaproteobacteria</taxon>
        <taxon>Burkholderiales</taxon>
        <taxon>Oxalobacteraceae</taxon>
        <taxon>Undibacterium</taxon>
    </lineage>
</organism>
<reference evidence="2 3" key="1">
    <citation type="journal article" date="2019" name="Int. J. Syst. Evol. Microbiol.">
        <title>Undibacterium piscinae sp. nov., isolated from Korean shiner intestine.</title>
        <authorList>
            <person name="Lee S.Y."/>
            <person name="Kang W."/>
            <person name="Kim P.S."/>
            <person name="Kim H.S."/>
            <person name="Sung H."/>
            <person name="Shin N.R."/>
            <person name="Whon T.W."/>
            <person name="Yun J.H."/>
            <person name="Lee J.Y."/>
            <person name="Lee J.Y."/>
            <person name="Jung M.J."/>
            <person name="Jeong Y.S."/>
            <person name="Tak E.J."/>
            <person name="Han J.E."/>
            <person name="Hyun D.W."/>
            <person name="Kang M.S."/>
            <person name="Lee K.E."/>
            <person name="Lee B.H."/>
            <person name="Bae J.W."/>
        </authorList>
    </citation>
    <scope>NUCLEOTIDE SEQUENCE [LARGE SCALE GENOMIC DNA]</scope>
    <source>
        <strain evidence="2 3">S11R28</strain>
    </source>
</reference>
<name>A0A6M4A4H0_9BURK</name>
<dbReference type="Proteomes" id="UP000274350">
    <property type="component" value="Chromosome"/>
</dbReference>
<dbReference type="SUPFAM" id="SSF52821">
    <property type="entry name" value="Rhodanese/Cell cycle control phosphatase"/>
    <property type="match status" value="1"/>
</dbReference>
<dbReference type="Pfam" id="PF00581">
    <property type="entry name" value="Rhodanese"/>
    <property type="match status" value="1"/>
</dbReference>
<proteinExistence type="predicted"/>